<dbReference type="GO" id="GO:0004674">
    <property type="term" value="F:protein serine/threonine kinase activity"/>
    <property type="evidence" value="ECO:0007669"/>
    <property type="project" value="UniProtKB-KW"/>
</dbReference>
<keyword evidence="6" id="KW-0067">ATP-binding</keyword>
<evidence type="ECO:0000256" key="2">
    <source>
        <dbReference type="ARBA" id="ARBA00022527"/>
    </source>
</evidence>
<evidence type="ECO:0000256" key="8">
    <source>
        <dbReference type="ARBA" id="ARBA00048679"/>
    </source>
</evidence>
<dbReference type="PANTHER" id="PTHR13902">
    <property type="entry name" value="SERINE/THREONINE-PROTEIN KINASE WNK WITH NO LYSINE -RELATED"/>
    <property type="match status" value="1"/>
</dbReference>
<dbReference type="Pfam" id="PF00069">
    <property type="entry name" value="Pkinase"/>
    <property type="match status" value="1"/>
</dbReference>
<feature type="compositionally biased region" description="Low complexity" evidence="9">
    <location>
        <begin position="23"/>
        <end position="32"/>
    </location>
</feature>
<evidence type="ECO:0000256" key="1">
    <source>
        <dbReference type="ARBA" id="ARBA00012513"/>
    </source>
</evidence>
<evidence type="ECO:0000256" key="4">
    <source>
        <dbReference type="ARBA" id="ARBA00022741"/>
    </source>
</evidence>
<feature type="compositionally biased region" description="Basic and acidic residues" evidence="9">
    <location>
        <begin position="63"/>
        <end position="73"/>
    </location>
</feature>
<dbReference type="PROSITE" id="PS50011">
    <property type="entry name" value="PROTEIN_KINASE_DOM"/>
    <property type="match status" value="1"/>
</dbReference>
<feature type="region of interest" description="Disordered" evidence="9">
    <location>
        <begin position="1"/>
        <end position="122"/>
    </location>
</feature>
<comment type="catalytic activity">
    <reaction evidence="7">
        <text>L-threonyl-[protein] + ATP = O-phospho-L-threonyl-[protein] + ADP + H(+)</text>
        <dbReference type="Rhea" id="RHEA:46608"/>
        <dbReference type="Rhea" id="RHEA-COMP:11060"/>
        <dbReference type="Rhea" id="RHEA-COMP:11605"/>
        <dbReference type="ChEBI" id="CHEBI:15378"/>
        <dbReference type="ChEBI" id="CHEBI:30013"/>
        <dbReference type="ChEBI" id="CHEBI:30616"/>
        <dbReference type="ChEBI" id="CHEBI:61977"/>
        <dbReference type="ChEBI" id="CHEBI:456216"/>
        <dbReference type="EC" id="2.7.11.1"/>
    </reaction>
</comment>
<dbReference type="InterPro" id="IPR011009">
    <property type="entry name" value="Kinase-like_dom_sf"/>
</dbReference>
<dbReference type="InterPro" id="IPR008271">
    <property type="entry name" value="Ser/Thr_kinase_AS"/>
</dbReference>
<protein>
    <recommendedName>
        <fullName evidence="1">non-specific serine/threonine protein kinase</fullName>
        <ecNumber evidence="1">2.7.11.1</ecNumber>
    </recommendedName>
</protein>
<keyword evidence="2" id="KW-0723">Serine/threonine-protein kinase</keyword>
<sequence>MAGPAFPALPQTSSMRATDSFAADDGGALAALSHRSRMSDASPKQAPSPMSGMGGDHVVGRQLSDRSPSERSVETGGEEEGGDKSSREGANRGAGGVRAKAPRVPRSPLDSPDSGAGGKLSSNKIAKLRKRFAKASVDLNVELDPTGRFTRSNQVLGKGSSKVVYKGFDRDEGMEIAWNQVKIPGNLTPRARARLMNEIEVLKRLKHKSIMKFYSSWIDTQNNHLNFITEYFHPGPLRRHRRAHKCMPRNVLKRWAWQILQGLVYLHGHQPPIIHRDLKCDNIFIHGVTGEVKIGDLGLAKLMEEGLSTCQSVLGTPEFMAPELYHGIYNEKVDIYAYGMCMLELVTMQFPYMECKNRAQIFRHVSMGIHPASLKKIDDRECQEFIELCINHFHERRPQARQLVKHPFFDDIRNECKTPGPIQTHLALKKNSNVPKPPQMPKKSKGKRTFELTRRGATPNTTKLELELNMISASGAGKLFMFQFDLDTDTVETVAMELQEEFGLSEEETEQFTELLAGEIENKIDEERRDTMTHIQASLGPLDDFVAPLDNGPVVGDMEGSDATSESEGEEIAAALPAFATDSAMSPTMRGGAGLPGSPVHSPVRSPAGNQFSPQHVQRSAYSDDNGQYDPYQRAVVEQRGQSDYRYDNADYYAGLASRQPQHNPFRPSQGSDFAEGIEMKAGSPQGGFVASAGGAPAMQYMDRAAASQPAAYDPSYGGGRLARDLGRDSEKNPTFVESCASCTASTAAWCASAWDSVKASWPWFDRRTAPDPSQGGTPPPTGAEGESRFKKIGTLVGTISRKLVKKEKSQKM</sequence>
<organism evidence="11 12">
    <name type="scientific">Ostreobium quekettii</name>
    <dbReference type="NCBI Taxonomy" id="121088"/>
    <lineage>
        <taxon>Eukaryota</taxon>
        <taxon>Viridiplantae</taxon>
        <taxon>Chlorophyta</taxon>
        <taxon>core chlorophytes</taxon>
        <taxon>Ulvophyceae</taxon>
        <taxon>TCBD clade</taxon>
        <taxon>Bryopsidales</taxon>
        <taxon>Ostreobineae</taxon>
        <taxon>Ostreobiaceae</taxon>
        <taxon>Ostreobium</taxon>
    </lineage>
</organism>
<dbReference type="InterPro" id="IPR050588">
    <property type="entry name" value="WNK_Ser-Thr_kinase"/>
</dbReference>
<dbReference type="OrthoDB" id="4062651at2759"/>
<keyword evidence="4" id="KW-0547">Nucleotide-binding</keyword>
<feature type="compositionally biased region" description="Polar residues" evidence="9">
    <location>
        <begin position="608"/>
        <end position="626"/>
    </location>
</feature>
<evidence type="ECO:0000256" key="6">
    <source>
        <dbReference type="ARBA" id="ARBA00022840"/>
    </source>
</evidence>
<feature type="domain" description="Protein kinase" evidence="10">
    <location>
        <begin position="150"/>
        <end position="409"/>
    </location>
</feature>
<dbReference type="PROSITE" id="PS00108">
    <property type="entry name" value="PROTEIN_KINASE_ST"/>
    <property type="match status" value="1"/>
</dbReference>
<dbReference type="Proteomes" id="UP000708148">
    <property type="component" value="Unassembled WGS sequence"/>
</dbReference>
<feature type="region of interest" description="Disordered" evidence="9">
    <location>
        <begin position="584"/>
        <end position="629"/>
    </location>
</feature>
<comment type="caution">
    <text evidence="11">The sequence shown here is derived from an EMBL/GenBank/DDBJ whole genome shotgun (WGS) entry which is preliminary data.</text>
</comment>
<comment type="catalytic activity">
    <reaction evidence="8">
        <text>L-seryl-[protein] + ATP = O-phospho-L-seryl-[protein] + ADP + H(+)</text>
        <dbReference type="Rhea" id="RHEA:17989"/>
        <dbReference type="Rhea" id="RHEA-COMP:9863"/>
        <dbReference type="Rhea" id="RHEA-COMP:11604"/>
        <dbReference type="ChEBI" id="CHEBI:15378"/>
        <dbReference type="ChEBI" id="CHEBI:29999"/>
        <dbReference type="ChEBI" id="CHEBI:30616"/>
        <dbReference type="ChEBI" id="CHEBI:83421"/>
        <dbReference type="ChEBI" id="CHEBI:456216"/>
        <dbReference type="EC" id="2.7.11.1"/>
    </reaction>
</comment>
<name>A0A8S1JCK8_9CHLO</name>
<dbReference type="Gene3D" id="1.10.510.10">
    <property type="entry name" value="Transferase(Phosphotransferase) domain 1"/>
    <property type="match status" value="1"/>
</dbReference>
<evidence type="ECO:0000256" key="9">
    <source>
        <dbReference type="SAM" id="MobiDB-lite"/>
    </source>
</evidence>
<dbReference type="Gene3D" id="3.30.200.20">
    <property type="entry name" value="Phosphorylase Kinase, domain 1"/>
    <property type="match status" value="1"/>
</dbReference>
<evidence type="ECO:0000259" key="10">
    <source>
        <dbReference type="PROSITE" id="PS50011"/>
    </source>
</evidence>
<feature type="region of interest" description="Disordered" evidence="9">
    <location>
        <begin position="765"/>
        <end position="791"/>
    </location>
</feature>
<evidence type="ECO:0000256" key="7">
    <source>
        <dbReference type="ARBA" id="ARBA00047899"/>
    </source>
</evidence>
<dbReference type="CDD" id="cd13983">
    <property type="entry name" value="STKc_WNK"/>
    <property type="match status" value="1"/>
</dbReference>
<accession>A0A8S1JCK8</accession>
<gene>
    <name evidence="11" type="ORF">OSTQU699_LOCUS8554</name>
</gene>
<proteinExistence type="predicted"/>
<keyword evidence="5" id="KW-0418">Kinase</keyword>
<dbReference type="SUPFAM" id="SSF56112">
    <property type="entry name" value="Protein kinase-like (PK-like)"/>
    <property type="match status" value="1"/>
</dbReference>
<dbReference type="EMBL" id="CAJHUC010002106">
    <property type="protein sequence ID" value="CAD7703197.1"/>
    <property type="molecule type" value="Genomic_DNA"/>
</dbReference>
<dbReference type="FunFam" id="3.30.200.20:FF:000075">
    <property type="entry name" value="Probable serine/threonine-protein kinase WNK1"/>
    <property type="match status" value="1"/>
</dbReference>
<dbReference type="InterPro" id="IPR000719">
    <property type="entry name" value="Prot_kinase_dom"/>
</dbReference>
<dbReference type="AlphaFoldDB" id="A0A8S1JCK8"/>
<reference evidence="11" key="1">
    <citation type="submission" date="2020-12" db="EMBL/GenBank/DDBJ databases">
        <authorList>
            <person name="Iha C."/>
        </authorList>
    </citation>
    <scope>NUCLEOTIDE SEQUENCE</scope>
</reference>
<evidence type="ECO:0000313" key="12">
    <source>
        <dbReference type="Proteomes" id="UP000708148"/>
    </source>
</evidence>
<dbReference type="FunFam" id="1.10.510.10:FF:001565">
    <property type="entry name" value="WNK protein kinase"/>
    <property type="match status" value="1"/>
</dbReference>
<evidence type="ECO:0000256" key="5">
    <source>
        <dbReference type="ARBA" id="ARBA00022777"/>
    </source>
</evidence>
<keyword evidence="3" id="KW-0808">Transferase</keyword>
<dbReference type="SMART" id="SM00220">
    <property type="entry name" value="S_TKc"/>
    <property type="match status" value="1"/>
</dbReference>
<dbReference type="EC" id="2.7.11.1" evidence="1"/>
<evidence type="ECO:0000313" key="11">
    <source>
        <dbReference type="EMBL" id="CAD7703197.1"/>
    </source>
</evidence>
<dbReference type="GO" id="GO:0005524">
    <property type="term" value="F:ATP binding"/>
    <property type="evidence" value="ECO:0007669"/>
    <property type="project" value="UniProtKB-KW"/>
</dbReference>
<evidence type="ECO:0000256" key="3">
    <source>
        <dbReference type="ARBA" id="ARBA00022679"/>
    </source>
</evidence>
<keyword evidence="12" id="KW-1185">Reference proteome</keyword>